<gene>
    <name evidence="3" type="ORF">C2E21_5499</name>
</gene>
<feature type="compositionally biased region" description="Basic and acidic residues" evidence="1">
    <location>
        <begin position="1128"/>
        <end position="1164"/>
    </location>
</feature>
<protein>
    <submittedName>
        <fullName evidence="3">Uncharacterized protein</fullName>
    </submittedName>
</protein>
<keyword evidence="4" id="KW-1185">Reference proteome</keyword>
<dbReference type="EMBL" id="LHPG02000010">
    <property type="protein sequence ID" value="PRW51116.1"/>
    <property type="molecule type" value="Genomic_DNA"/>
</dbReference>
<feature type="region of interest" description="Disordered" evidence="1">
    <location>
        <begin position="1089"/>
        <end position="1192"/>
    </location>
</feature>
<feature type="compositionally biased region" description="Low complexity" evidence="1">
    <location>
        <begin position="1114"/>
        <end position="1127"/>
    </location>
</feature>
<feature type="chain" id="PRO_5015105516" evidence="2">
    <location>
        <begin position="23"/>
        <end position="1541"/>
    </location>
</feature>
<feature type="region of interest" description="Disordered" evidence="1">
    <location>
        <begin position="1028"/>
        <end position="1072"/>
    </location>
</feature>
<dbReference type="Proteomes" id="UP000239899">
    <property type="component" value="Unassembled WGS sequence"/>
</dbReference>
<feature type="compositionally biased region" description="Low complexity" evidence="1">
    <location>
        <begin position="913"/>
        <end position="941"/>
    </location>
</feature>
<feature type="region of interest" description="Disordered" evidence="1">
    <location>
        <begin position="726"/>
        <end position="752"/>
    </location>
</feature>
<comment type="caution">
    <text evidence="3">The sequence shown here is derived from an EMBL/GenBank/DDBJ whole genome shotgun (WGS) entry which is preliminary data.</text>
</comment>
<feature type="region of interest" description="Disordered" evidence="1">
    <location>
        <begin position="1441"/>
        <end position="1466"/>
    </location>
</feature>
<evidence type="ECO:0000313" key="4">
    <source>
        <dbReference type="Proteomes" id="UP000239899"/>
    </source>
</evidence>
<evidence type="ECO:0000313" key="3">
    <source>
        <dbReference type="EMBL" id="PRW51116.1"/>
    </source>
</evidence>
<accession>A0A2P6TP52</accession>
<proteinExistence type="predicted"/>
<feature type="compositionally biased region" description="Low complexity" evidence="1">
    <location>
        <begin position="966"/>
        <end position="992"/>
    </location>
</feature>
<feature type="region of interest" description="Disordered" evidence="1">
    <location>
        <begin position="807"/>
        <end position="996"/>
    </location>
</feature>
<evidence type="ECO:0000256" key="1">
    <source>
        <dbReference type="SAM" id="MobiDB-lite"/>
    </source>
</evidence>
<feature type="region of interest" description="Disordered" evidence="1">
    <location>
        <begin position="1222"/>
        <end position="1260"/>
    </location>
</feature>
<reference evidence="3 4" key="1">
    <citation type="journal article" date="2018" name="Plant J.">
        <title>Genome sequences of Chlorella sorokiniana UTEX 1602 and Micractinium conductrix SAG 241.80: implications to maltose excretion by a green alga.</title>
        <authorList>
            <person name="Arriola M.B."/>
            <person name="Velmurugan N."/>
            <person name="Zhang Y."/>
            <person name="Plunkett M.H."/>
            <person name="Hondzo H."/>
            <person name="Barney B.M."/>
        </authorList>
    </citation>
    <scope>NUCLEOTIDE SEQUENCE [LARGE SCALE GENOMIC DNA]</scope>
    <source>
        <strain evidence="4">UTEX 1602</strain>
    </source>
</reference>
<feature type="region of interest" description="Disordered" evidence="1">
    <location>
        <begin position="1487"/>
        <end position="1531"/>
    </location>
</feature>
<dbReference type="OrthoDB" id="515348at2759"/>
<organism evidence="3 4">
    <name type="scientific">Chlorella sorokiniana</name>
    <name type="common">Freshwater green alga</name>
    <dbReference type="NCBI Taxonomy" id="3076"/>
    <lineage>
        <taxon>Eukaryota</taxon>
        <taxon>Viridiplantae</taxon>
        <taxon>Chlorophyta</taxon>
        <taxon>core chlorophytes</taxon>
        <taxon>Trebouxiophyceae</taxon>
        <taxon>Chlorellales</taxon>
        <taxon>Chlorellaceae</taxon>
        <taxon>Chlorella clade</taxon>
        <taxon>Chlorella</taxon>
    </lineage>
</organism>
<name>A0A2P6TP52_CHLSO</name>
<keyword evidence="2" id="KW-0732">Signal</keyword>
<feature type="compositionally biased region" description="Low complexity" evidence="1">
    <location>
        <begin position="1051"/>
        <end position="1072"/>
    </location>
</feature>
<feature type="signal peptide" evidence="2">
    <location>
        <begin position="1"/>
        <end position="22"/>
    </location>
</feature>
<feature type="compositionally biased region" description="Low complexity" evidence="1">
    <location>
        <begin position="870"/>
        <end position="879"/>
    </location>
</feature>
<evidence type="ECO:0000256" key="2">
    <source>
        <dbReference type="SAM" id="SignalP"/>
    </source>
</evidence>
<sequence>MRLGGALAALLLLLLAAGTGHGESRHNPPEPPAQATADPNLSPLELLELGAPAVRYLRAFTTQCWQPDQSAPIAMFDNSWAVALVTIWNDLTVPSNGLGRLVTAMQLQQEGAIMIQNKRPTDALSVLELSVLFTLYPVHHELRALAAWHQSLASNDTAFVTRRASLARSLMLMSQAQAALGAASSSVDAYEAAMISGRAAGELFALGDPSADGALASTPHSAAGSDAGDCAFQAAACGGCSACGGGCAPQGGACGAPAGQRLNADSEPAAAARDLQKLLAEVARSTAELLQRVEVPALEQLLDRRGLKCRWNCGRRSSLLKMLVPALRVPLRLVPGADGEEAAGVEAPPGLEGKLAKQMALRRGNGSGDLARLGNLFAGVVATLQQPLLNDVNIKCSSSGGQPQLHRCREQAEQQFAMMAGAPVTPAPDMHALLAHVNQVEEALWRLDEVLEAAMAGVRLGDGTTWVKSRGYTWVLGSYMAAKLYPQGQGSPVYYQTRRPTEPHAGSTICLDKTYLLDTVLRLDPDGLRGLQYALDNLHYAQFAAGGADAFWRLLAKDNPLCSGSGCQTGQDPMSLLVAAEGGGSGQAAAAPRTPRPMPLPDFRFLGEQQLQANLAAATDPSYRGRDPFVAAFVSLCVVSCASLYLYSHRGRLVRALTPTRGRAPAAPAASSAVLQRNAATAALREALSGDSAQKLLSTIEAAEAAGVEKPLVKKARAALQALKRRRVQQGGGGTAPPAHRQQASSRGGSGVAAAASGAGAALLPAGSGLSSSSSMGSGSLPRSLSERTAALYAAAAEGWLDNASEAGSAAATSTDPGAQAQGAQPGGAGGSPGSSRAMSPIRTRSGKLSSQAEGSDQLDHSTPTPPKTSHLAPHSSSEPEPPNSPGTPVDVQPRGSPTEGPGRLLSSDNCTPLASPGLAPAAAAAAAAAGASAAVEGSASPPSPVALPPSDERQRSEEGSSAAEPAGTPSRSPSAASSSRSGAAALASPPAVSGLTAEALSADAIPAEELAAAAALRQMTPRQLKKLLRLQQKRASGGPGSVAASEEADAASAPSPARQGSAAGGSVASDDADAAAPLLTARELAALAAREESAPSKVPRSAKKKAKREAERAAAAQAAPQSGSEAGNERAERGGERVWRDGRHGSGRHEYGQGGSREVRRTLSDPQQAFGLPGGALSPLRHAGYGQHEEGGMLDPRLRGMAEYPAPAYWQVAGGAASLNAHAPEFSPQPSPNRPSGPSSRLTSPGGHPGMAFGDGTSVRGSPFVGADLRAQLGAGAYAVGSQSSLGLPYSPDGSLGYSLGGSGPASLEPSAAAAAAAAQLAGASGQPQQASLLAQLQQIWGEGSGGGGAAASAAAFGASLGASPAATLLASEAAAAVQHQQQQQQQLAALLFMQQLEMQQAALAARSLTPGRGGMPDSPPLSPQQLPAASADMLRDVLGSPLSPLRWPSGRSGGGGGTGDFITDPSLSLGAEMAAAAASALREIGEAGDEPAGSVRGRPAAARSLADGGSQAQRQLASPERPSFESMDLGALGFTELLD</sequence>
<feature type="compositionally biased region" description="Low complexity" evidence="1">
    <location>
        <begin position="807"/>
        <end position="824"/>
    </location>
</feature>